<dbReference type="PIRSF" id="PIRSF005028">
    <property type="entry name" value="KhtT"/>
    <property type="match status" value="1"/>
</dbReference>
<dbReference type="GO" id="GO:0006813">
    <property type="term" value="P:potassium ion transport"/>
    <property type="evidence" value="ECO:0007669"/>
    <property type="project" value="InterPro"/>
</dbReference>
<dbReference type="PANTHER" id="PTHR30445:SF8">
    <property type="entry name" value="K(+)_H(+) ANTIPORTER SUBUNIT KHTT"/>
    <property type="match status" value="1"/>
</dbReference>
<dbReference type="InterPro" id="IPR050144">
    <property type="entry name" value="AAE_transporter"/>
</dbReference>
<name>A0A8J8C316_9EURY</name>
<dbReference type="RefSeq" id="WP_162317027.1">
    <property type="nucleotide sequence ID" value="NZ_JAHQXF010000001.1"/>
</dbReference>
<protein>
    <submittedName>
        <fullName evidence="2">Potassium transporter TrkA</fullName>
    </submittedName>
</protein>
<gene>
    <name evidence="2" type="ORF">KTS45_06940</name>
</gene>
<dbReference type="PROSITE" id="PS51202">
    <property type="entry name" value="RCK_C"/>
    <property type="match status" value="1"/>
</dbReference>
<dbReference type="AlphaFoldDB" id="A0A8J8C316"/>
<dbReference type="InterPro" id="IPR058776">
    <property type="entry name" value="KhtT-like_N"/>
</dbReference>
<reference evidence="2 3" key="1">
    <citation type="submission" date="2021-06" db="EMBL/GenBank/DDBJ databases">
        <title>New haloarchaea isolates fom saline soil.</title>
        <authorList>
            <person name="Duran-Viseras A."/>
            <person name="Sanchez-Porro C.S."/>
            <person name="Ventosa A."/>
        </authorList>
    </citation>
    <scope>NUCLEOTIDE SEQUENCE [LARGE SCALE GENOMIC DNA]</scope>
    <source>
        <strain evidence="2 3">JCM 183640</strain>
    </source>
</reference>
<evidence type="ECO:0000313" key="2">
    <source>
        <dbReference type="EMBL" id="MBV0923936.1"/>
    </source>
</evidence>
<organism evidence="2 3">
    <name type="scientific">Haloarcula limicola</name>
    <dbReference type="NCBI Taxonomy" id="1429915"/>
    <lineage>
        <taxon>Archaea</taxon>
        <taxon>Methanobacteriati</taxon>
        <taxon>Methanobacteriota</taxon>
        <taxon>Stenosarchaea group</taxon>
        <taxon>Halobacteria</taxon>
        <taxon>Halobacteriales</taxon>
        <taxon>Haloarculaceae</taxon>
        <taxon>Haloarcula</taxon>
    </lineage>
</organism>
<dbReference type="Pfam" id="PF25991">
    <property type="entry name" value="KhtT_N"/>
    <property type="match status" value="1"/>
</dbReference>
<evidence type="ECO:0000313" key="3">
    <source>
        <dbReference type="Proteomes" id="UP000766550"/>
    </source>
</evidence>
<dbReference type="InterPro" id="IPR036721">
    <property type="entry name" value="RCK_C_sf"/>
</dbReference>
<dbReference type="PANTHER" id="PTHR30445">
    <property type="entry name" value="K(+)_H(+) ANTIPORTER SUBUNIT KHTT"/>
    <property type="match status" value="1"/>
</dbReference>
<comment type="caution">
    <text evidence="2">The sequence shown here is derived from an EMBL/GenBank/DDBJ whole genome shotgun (WGS) entry which is preliminary data.</text>
</comment>
<proteinExistence type="predicted"/>
<dbReference type="Pfam" id="PF02080">
    <property type="entry name" value="TrkA_C"/>
    <property type="match status" value="1"/>
</dbReference>
<accession>A0A8J8C316</accession>
<dbReference type="Gene3D" id="3.30.70.1450">
    <property type="entry name" value="Regulator of K+ conductance, C-terminal domain"/>
    <property type="match status" value="1"/>
</dbReference>
<dbReference type="InterPro" id="IPR026278">
    <property type="entry name" value="KhtT"/>
</dbReference>
<dbReference type="GO" id="GO:0008324">
    <property type="term" value="F:monoatomic cation transmembrane transporter activity"/>
    <property type="evidence" value="ECO:0007669"/>
    <property type="project" value="InterPro"/>
</dbReference>
<dbReference type="Proteomes" id="UP000766550">
    <property type="component" value="Unassembled WGS sequence"/>
</dbReference>
<dbReference type="InterPro" id="IPR006037">
    <property type="entry name" value="RCK_C"/>
</dbReference>
<dbReference type="SUPFAM" id="SSF116726">
    <property type="entry name" value="TrkA C-terminal domain-like"/>
    <property type="match status" value="1"/>
</dbReference>
<feature type="domain" description="RCK C-terminal" evidence="1">
    <location>
        <begin position="74"/>
        <end position="157"/>
    </location>
</feature>
<dbReference type="EMBL" id="JAHQXF010000001">
    <property type="protein sequence ID" value="MBV0923936.1"/>
    <property type="molecule type" value="Genomic_DNA"/>
</dbReference>
<sequence length="157" mass="17055">MRVYETDLPGVGRRYAVEFPDGGRLTVLVGNDGTRETYWREDGDGDSDRLFSLTEGQARKLAEIYDGTYFEPAPEGVDDVLRDARIRWVGVGSDDPVVGRTIGETGIRSRTGALVLAVQRGDRTISSPDANTRIESGDVLVAVGTDEAHEKLADLLG</sequence>
<dbReference type="OrthoDB" id="338309at2157"/>
<evidence type="ECO:0000259" key="1">
    <source>
        <dbReference type="PROSITE" id="PS51202"/>
    </source>
</evidence>
<keyword evidence="3" id="KW-1185">Reference proteome</keyword>